<dbReference type="InterPro" id="IPR001123">
    <property type="entry name" value="LeuE-type"/>
</dbReference>
<proteinExistence type="predicted"/>
<evidence type="ECO:0000256" key="4">
    <source>
        <dbReference type="ARBA" id="ARBA00022989"/>
    </source>
</evidence>
<dbReference type="PANTHER" id="PTHR30086:SF20">
    <property type="entry name" value="ARGININE EXPORTER PROTEIN ARGO-RELATED"/>
    <property type="match status" value="1"/>
</dbReference>
<protein>
    <submittedName>
        <fullName evidence="7">LysE family translocator</fullName>
    </submittedName>
</protein>
<dbReference type="PANTHER" id="PTHR30086">
    <property type="entry name" value="ARGININE EXPORTER PROTEIN ARGO"/>
    <property type="match status" value="1"/>
</dbReference>
<feature type="transmembrane region" description="Helical" evidence="6">
    <location>
        <begin position="136"/>
        <end position="159"/>
    </location>
</feature>
<evidence type="ECO:0000313" key="8">
    <source>
        <dbReference type="Proteomes" id="UP001597425"/>
    </source>
</evidence>
<organism evidence="7 8">
    <name type="scientific">Microbulbifer halophilus</name>
    <dbReference type="NCBI Taxonomy" id="453963"/>
    <lineage>
        <taxon>Bacteria</taxon>
        <taxon>Pseudomonadati</taxon>
        <taxon>Pseudomonadota</taxon>
        <taxon>Gammaproteobacteria</taxon>
        <taxon>Cellvibrionales</taxon>
        <taxon>Microbulbiferaceae</taxon>
        <taxon>Microbulbifer</taxon>
    </lineage>
</organism>
<evidence type="ECO:0000313" key="7">
    <source>
        <dbReference type="EMBL" id="MFD2311110.1"/>
    </source>
</evidence>
<keyword evidence="5 6" id="KW-0472">Membrane</keyword>
<feature type="transmembrane region" description="Helical" evidence="6">
    <location>
        <begin position="171"/>
        <end position="193"/>
    </location>
</feature>
<reference evidence="8" key="1">
    <citation type="journal article" date="2019" name="Int. J. Syst. Evol. Microbiol.">
        <title>The Global Catalogue of Microorganisms (GCM) 10K type strain sequencing project: providing services to taxonomists for standard genome sequencing and annotation.</title>
        <authorList>
            <consortium name="The Broad Institute Genomics Platform"/>
            <consortium name="The Broad Institute Genome Sequencing Center for Infectious Disease"/>
            <person name="Wu L."/>
            <person name="Ma J."/>
        </authorList>
    </citation>
    <scope>NUCLEOTIDE SEQUENCE [LARGE SCALE GENOMIC DNA]</scope>
    <source>
        <strain evidence="8">KCTC 12848</strain>
    </source>
</reference>
<gene>
    <name evidence="7" type="ORF">ACFSKX_11850</name>
</gene>
<dbReference type="EMBL" id="JBHUJD010000014">
    <property type="protein sequence ID" value="MFD2311110.1"/>
    <property type="molecule type" value="Genomic_DNA"/>
</dbReference>
<comment type="caution">
    <text evidence="7">The sequence shown here is derived from an EMBL/GenBank/DDBJ whole genome shotgun (WGS) entry which is preliminary data.</text>
</comment>
<keyword evidence="3 6" id="KW-0812">Transmembrane</keyword>
<feature type="transmembrane region" description="Helical" evidence="6">
    <location>
        <begin position="72"/>
        <end position="90"/>
    </location>
</feature>
<dbReference type="Pfam" id="PF01810">
    <property type="entry name" value="LysE"/>
    <property type="match status" value="1"/>
</dbReference>
<name>A0ABW5EGI8_9GAMM</name>
<comment type="subcellular location">
    <subcellularLocation>
        <location evidence="1">Cell membrane</location>
        <topology evidence="1">Multi-pass membrane protein</topology>
    </subcellularLocation>
</comment>
<dbReference type="RefSeq" id="WP_265721179.1">
    <property type="nucleotide sequence ID" value="NZ_JAPIVK010000009.1"/>
</dbReference>
<accession>A0ABW5EGI8</accession>
<keyword evidence="2" id="KW-1003">Cell membrane</keyword>
<evidence type="ECO:0000256" key="3">
    <source>
        <dbReference type="ARBA" id="ARBA00022692"/>
    </source>
</evidence>
<dbReference type="Proteomes" id="UP001597425">
    <property type="component" value="Unassembled WGS sequence"/>
</dbReference>
<keyword evidence="8" id="KW-1185">Reference proteome</keyword>
<evidence type="ECO:0000256" key="2">
    <source>
        <dbReference type="ARBA" id="ARBA00022475"/>
    </source>
</evidence>
<sequence>MSLLFAMFGFSLAMSITPGPVNMVIVSSGVSHGFGRTMPFVSGATIGFTLLLAAIGFGFYQLLELYPQFLKYLAVVGSAYVIYIGCRLAGAVGSIDIAESARPRFHEGFLLQWLNPKAWVACVSGVALFSRPESHASLITFVSIYFLVCYASLAVWALAGDRVRLLLGTEARVRIFNMVMGGLLIGCALYLLYLQFFGQ</sequence>
<evidence type="ECO:0000256" key="5">
    <source>
        <dbReference type="ARBA" id="ARBA00023136"/>
    </source>
</evidence>
<feature type="transmembrane region" description="Helical" evidence="6">
    <location>
        <begin position="39"/>
        <end position="60"/>
    </location>
</feature>
<keyword evidence="4 6" id="KW-1133">Transmembrane helix</keyword>
<evidence type="ECO:0000256" key="1">
    <source>
        <dbReference type="ARBA" id="ARBA00004651"/>
    </source>
</evidence>
<evidence type="ECO:0000256" key="6">
    <source>
        <dbReference type="SAM" id="Phobius"/>
    </source>
</evidence>